<sequence length="427" mass="45938">YWRGDAPDAQGTPIRDQGFEEYMRLLAKDDDIRVFQGTAKGTPTCLWYEARHYQALIGTAPPDELKKVESFAGAQCAFYAWGKRPAEDEPADSVQGGGDERPAALRQRRFRENVLVAAGGVPAFRCEPCSFVMLLLSGATIASDIMVDVDALGPFGLMSLPFVGSLGEKLLKSSTVGSVLCVPSACPLLVRRLSASMLRPSRLPPIDVSVIMMFLTLLIAMLAWPTRIVGKATFGEGRLVLPTGLLFRTVASVSCFGLLSADACGTRTLKSNFGILKQKRCLVAEQTGAVMTATFATMNVGRALATKVDATATIFARIDAYIMALQDVDVNVDSAPSVTAAFRKHGIYCYFGAPDARGHRATLLTRAQGRAVVLKGAQGPRKILVAATYGHASDPTSATEHAFQMTIELARSGYEWVLVGDFNVDVE</sequence>
<keyword evidence="2" id="KW-1185">Reference proteome</keyword>
<feature type="non-terminal residue" evidence="1">
    <location>
        <position position="427"/>
    </location>
</feature>
<gene>
    <name evidence="1" type="primary">otu2</name>
    <name evidence="1" type="ORF">SNEC2469_LOCUS19188</name>
</gene>
<name>A0A812WIT4_9DINO</name>
<evidence type="ECO:0000313" key="1">
    <source>
        <dbReference type="EMBL" id="CAE7670361.1"/>
    </source>
</evidence>
<protein>
    <submittedName>
        <fullName evidence="1">Otu2 protein</fullName>
    </submittedName>
</protein>
<comment type="caution">
    <text evidence="1">The sequence shown here is derived from an EMBL/GenBank/DDBJ whole genome shotgun (WGS) entry which is preliminary data.</text>
</comment>
<dbReference type="AlphaFoldDB" id="A0A812WIT4"/>
<dbReference type="Proteomes" id="UP000601435">
    <property type="component" value="Unassembled WGS sequence"/>
</dbReference>
<dbReference type="OrthoDB" id="408081at2759"/>
<evidence type="ECO:0000313" key="2">
    <source>
        <dbReference type="Proteomes" id="UP000601435"/>
    </source>
</evidence>
<dbReference type="InterPro" id="IPR036691">
    <property type="entry name" value="Endo/exonu/phosph_ase_sf"/>
</dbReference>
<feature type="non-terminal residue" evidence="1">
    <location>
        <position position="1"/>
    </location>
</feature>
<accession>A0A812WIT4</accession>
<dbReference type="SUPFAM" id="SSF56219">
    <property type="entry name" value="DNase I-like"/>
    <property type="match status" value="1"/>
</dbReference>
<dbReference type="EMBL" id="CAJNJA010032741">
    <property type="protein sequence ID" value="CAE7670361.1"/>
    <property type="molecule type" value="Genomic_DNA"/>
</dbReference>
<proteinExistence type="predicted"/>
<organism evidence="1 2">
    <name type="scientific">Symbiodinium necroappetens</name>
    <dbReference type="NCBI Taxonomy" id="1628268"/>
    <lineage>
        <taxon>Eukaryota</taxon>
        <taxon>Sar</taxon>
        <taxon>Alveolata</taxon>
        <taxon>Dinophyceae</taxon>
        <taxon>Suessiales</taxon>
        <taxon>Symbiodiniaceae</taxon>
        <taxon>Symbiodinium</taxon>
    </lineage>
</organism>
<dbReference type="Gene3D" id="3.60.10.10">
    <property type="entry name" value="Endonuclease/exonuclease/phosphatase"/>
    <property type="match status" value="1"/>
</dbReference>
<reference evidence="1" key="1">
    <citation type="submission" date="2021-02" db="EMBL/GenBank/DDBJ databases">
        <authorList>
            <person name="Dougan E. K."/>
            <person name="Rhodes N."/>
            <person name="Thang M."/>
            <person name="Chan C."/>
        </authorList>
    </citation>
    <scope>NUCLEOTIDE SEQUENCE</scope>
</reference>